<dbReference type="PANTHER" id="PTHR12871:SF0">
    <property type="entry name" value="ALPHA-1,6-MANNOSYL-GLYCOPROTEIN 2-BETA-N-ACETYLGLUCOSAMINYLTRANSFERASE"/>
    <property type="match status" value="1"/>
</dbReference>
<reference evidence="28" key="1">
    <citation type="submission" date="2025-08" db="UniProtKB">
        <authorList>
            <consortium name="RefSeq"/>
        </authorList>
    </citation>
    <scope>IDENTIFICATION</scope>
    <source>
        <strain evidence="28">Ishihara</strain>
        <tissue evidence="28">Whole body</tissue>
    </source>
</reference>
<evidence type="ECO:0000256" key="15">
    <source>
        <dbReference type="ARBA" id="ARBA00023157"/>
    </source>
</evidence>
<comment type="pathway">
    <text evidence="3">Protein modification; protein glycosylation.</text>
</comment>
<evidence type="ECO:0000256" key="19">
    <source>
        <dbReference type="ARBA" id="ARBA00031203"/>
    </source>
</evidence>
<evidence type="ECO:0000256" key="5">
    <source>
        <dbReference type="ARBA" id="ARBA00012613"/>
    </source>
</evidence>
<dbReference type="OrthoDB" id="6019616at2759"/>
<evidence type="ECO:0000256" key="7">
    <source>
        <dbReference type="ARBA" id="ARBA00022676"/>
    </source>
</evidence>
<evidence type="ECO:0000256" key="21">
    <source>
        <dbReference type="ARBA" id="ARBA00032915"/>
    </source>
</evidence>
<dbReference type="GO" id="GO:0008455">
    <property type="term" value="F:alpha-1,6-mannosylglycoprotein 2-beta-N-acetylglucosaminyltransferase activity"/>
    <property type="evidence" value="ECO:0007669"/>
    <property type="project" value="UniProtKB-EC"/>
</dbReference>
<feature type="binding site" evidence="23">
    <location>
        <position position="141"/>
    </location>
    <ligand>
        <name>substrate</name>
    </ligand>
</feature>
<evidence type="ECO:0000256" key="24">
    <source>
        <dbReference type="PIRSR" id="PIRSR607754-2"/>
    </source>
</evidence>
<keyword evidence="27" id="KW-1185">Reference proteome</keyword>
<evidence type="ECO:0000256" key="9">
    <source>
        <dbReference type="ARBA" id="ARBA00022692"/>
    </source>
</evidence>
<keyword evidence="9 26" id="KW-0812">Transmembrane</keyword>
<dbReference type="Pfam" id="PF05060">
    <property type="entry name" value="MGAT2"/>
    <property type="match status" value="1"/>
</dbReference>
<dbReference type="RefSeq" id="XP_022825929.1">
    <property type="nucleotide sequence ID" value="XM_022970161.1"/>
</dbReference>
<keyword evidence="16" id="KW-0325">Glycoprotein</keyword>
<evidence type="ECO:0000256" key="26">
    <source>
        <dbReference type="SAM" id="Phobius"/>
    </source>
</evidence>
<comment type="cofactor">
    <cofactor evidence="1 24">
        <name>Mn(2+)</name>
        <dbReference type="ChEBI" id="CHEBI:29035"/>
    </cofactor>
</comment>
<evidence type="ECO:0000256" key="1">
    <source>
        <dbReference type="ARBA" id="ARBA00001936"/>
    </source>
</evidence>
<feature type="binding site" evidence="23">
    <location>
        <begin position="201"/>
        <end position="205"/>
    </location>
    <ligand>
        <name>substrate</name>
    </ligand>
</feature>
<dbReference type="InterPro" id="IPR007754">
    <property type="entry name" value="GlcNAc_II"/>
</dbReference>
<evidence type="ECO:0000256" key="20">
    <source>
        <dbReference type="ARBA" id="ARBA00032552"/>
    </source>
</evidence>
<evidence type="ECO:0000256" key="14">
    <source>
        <dbReference type="ARBA" id="ARBA00023136"/>
    </source>
</evidence>
<dbReference type="Gene3D" id="3.90.550.10">
    <property type="entry name" value="Spore Coat Polysaccharide Biosynthesis Protein SpsA, Chain A"/>
    <property type="match status" value="1"/>
</dbReference>
<comment type="subcellular location">
    <subcellularLocation>
        <location evidence="2">Golgi apparatus membrane</location>
        <topology evidence="2">Single-pass type II membrane protein</topology>
    </subcellularLocation>
</comment>
<comment type="catalytic activity">
    <reaction evidence="22">
        <text>an N(4)-{beta-D-GlcNAc-(1-&gt;2)-alpha-D-Man-(1-&gt;3)-[alpha-D-Man-(1-&gt;6)]-beta-D-Man-(1-&gt;4)-beta-D-GlcNAc-(1-&gt;4)-beta-D-GlcNAc}-L-asparaginyl-[protein] + UDP-N-acetyl-alpha-D-glucosamine = N(4)-{beta-D-GlcNAc-(1-&gt;2)-alpha-D-Man-(1-&gt;3)-[beta-D-GlcNAc-(1-&gt;2)-alpha-D-Man-(1-&gt;6)]-beta-D-Man-(1-&gt;4)-beta-D-GlcNAc-(1-&gt;4)-beta-D-GlcNAc}-L-asparaginyl-[protein] + UDP + H(+)</text>
        <dbReference type="Rhea" id="RHEA:12941"/>
        <dbReference type="Rhea" id="RHEA-COMP:13526"/>
        <dbReference type="Rhea" id="RHEA-COMP:14369"/>
        <dbReference type="ChEBI" id="CHEBI:15378"/>
        <dbReference type="ChEBI" id="CHEBI:57705"/>
        <dbReference type="ChEBI" id="CHEBI:58223"/>
        <dbReference type="ChEBI" id="CHEBI:60615"/>
        <dbReference type="ChEBI" id="CHEBI:60651"/>
        <dbReference type="EC" id="2.4.1.143"/>
    </reaction>
</comment>
<keyword evidence="11" id="KW-0735">Signal-anchor</keyword>
<dbReference type="InterPro" id="IPR029044">
    <property type="entry name" value="Nucleotide-diphossugar_trans"/>
</dbReference>
<evidence type="ECO:0000256" key="10">
    <source>
        <dbReference type="ARBA" id="ARBA00022723"/>
    </source>
</evidence>
<dbReference type="EC" id="2.4.1.143" evidence="5"/>
<evidence type="ECO:0000256" key="12">
    <source>
        <dbReference type="ARBA" id="ARBA00022989"/>
    </source>
</evidence>
<evidence type="ECO:0000256" key="25">
    <source>
        <dbReference type="PIRSR" id="PIRSR607754-3"/>
    </source>
</evidence>
<feature type="binding site" evidence="24">
    <location>
        <position position="347"/>
    </location>
    <ligand>
        <name>Mn(2+)</name>
        <dbReference type="ChEBI" id="CHEBI:29035"/>
    </ligand>
</feature>
<keyword evidence="13" id="KW-0333">Golgi apparatus</keyword>
<dbReference type="GO" id="GO:0006487">
    <property type="term" value="P:protein N-linked glycosylation"/>
    <property type="evidence" value="ECO:0007669"/>
    <property type="project" value="TreeGrafter"/>
</dbReference>
<dbReference type="GO" id="GO:0046872">
    <property type="term" value="F:metal ion binding"/>
    <property type="evidence" value="ECO:0007669"/>
    <property type="project" value="UniProtKB-KW"/>
</dbReference>
<accession>A0A9J7IU64</accession>
<keyword evidence="12 26" id="KW-1133">Transmembrane helix</keyword>
<evidence type="ECO:0000256" key="17">
    <source>
        <dbReference type="ARBA" id="ARBA00023211"/>
    </source>
</evidence>
<evidence type="ECO:0000256" key="2">
    <source>
        <dbReference type="ARBA" id="ARBA00004323"/>
    </source>
</evidence>
<evidence type="ECO:0000256" key="16">
    <source>
        <dbReference type="ARBA" id="ARBA00023180"/>
    </source>
</evidence>
<dbReference type="GO" id="GO:0009312">
    <property type="term" value="P:oligosaccharide biosynthetic process"/>
    <property type="evidence" value="ECO:0007669"/>
    <property type="project" value="InterPro"/>
</dbReference>
<dbReference type="KEGG" id="sliu:111355981"/>
<keyword evidence="7" id="KW-0328">Glycosyltransferase</keyword>
<keyword evidence="17 24" id="KW-0464">Manganese</keyword>
<dbReference type="GO" id="GO:0005795">
    <property type="term" value="C:Golgi stack"/>
    <property type="evidence" value="ECO:0007669"/>
    <property type="project" value="InterPro"/>
</dbReference>
<proteinExistence type="inferred from homology"/>
<protein>
    <recommendedName>
        <fullName evidence="6">Alpha-1,6-mannosyl-glycoprotein 2-beta-N-acetylglucosaminyltransferase</fullName>
        <ecNumber evidence="5">2.4.1.143</ecNumber>
    </recommendedName>
    <alternativeName>
        <fullName evidence="21">Beta-1,2-N-acetylglucosaminyltransferase II</fullName>
    </alternativeName>
    <alternativeName>
        <fullName evidence="20">GlcNAc-T II</fullName>
    </alternativeName>
    <alternativeName>
        <fullName evidence="19">Mannoside acetylglucosaminyltransferase 2</fullName>
    </alternativeName>
    <alternativeName>
        <fullName evidence="18">N-glycosyl-oligosaccharide-glycoprotein N-acetylglucosaminyltransferase II</fullName>
    </alternativeName>
</protein>
<evidence type="ECO:0000256" key="13">
    <source>
        <dbReference type="ARBA" id="ARBA00023034"/>
    </source>
</evidence>
<evidence type="ECO:0000313" key="28">
    <source>
        <dbReference type="RefSeq" id="XP_022825929.1"/>
    </source>
</evidence>
<dbReference type="GeneID" id="111355981"/>
<dbReference type="Proteomes" id="UP000301870">
    <property type="component" value="Chromosome 2"/>
</dbReference>
<evidence type="ECO:0000256" key="23">
    <source>
        <dbReference type="PIRSR" id="PIRSR607754-1"/>
    </source>
</evidence>
<dbReference type="AlphaFoldDB" id="A0A9J7IU64"/>
<evidence type="ECO:0000313" key="27">
    <source>
        <dbReference type="Proteomes" id="UP000301870"/>
    </source>
</evidence>
<evidence type="ECO:0000256" key="11">
    <source>
        <dbReference type="ARBA" id="ARBA00022968"/>
    </source>
</evidence>
<feature type="transmembrane region" description="Helical" evidence="26">
    <location>
        <begin position="12"/>
        <end position="30"/>
    </location>
</feature>
<feature type="disulfide bond" evidence="25">
    <location>
        <begin position="183"/>
        <end position="189"/>
    </location>
</feature>
<keyword evidence="14 26" id="KW-0472">Membrane</keyword>
<dbReference type="GO" id="GO:0000139">
    <property type="term" value="C:Golgi membrane"/>
    <property type="evidence" value="ECO:0007669"/>
    <property type="project" value="UniProtKB-SubCell"/>
</dbReference>
<evidence type="ECO:0000256" key="6">
    <source>
        <dbReference type="ARBA" id="ARBA00014817"/>
    </source>
</evidence>
<organism evidence="27 28">
    <name type="scientific">Spodoptera litura</name>
    <name type="common">Asian cotton leafworm</name>
    <dbReference type="NCBI Taxonomy" id="69820"/>
    <lineage>
        <taxon>Eukaryota</taxon>
        <taxon>Metazoa</taxon>
        <taxon>Ecdysozoa</taxon>
        <taxon>Arthropoda</taxon>
        <taxon>Hexapoda</taxon>
        <taxon>Insecta</taxon>
        <taxon>Pterygota</taxon>
        <taxon>Neoptera</taxon>
        <taxon>Endopterygota</taxon>
        <taxon>Lepidoptera</taxon>
        <taxon>Glossata</taxon>
        <taxon>Ditrysia</taxon>
        <taxon>Noctuoidea</taxon>
        <taxon>Noctuidae</taxon>
        <taxon>Amphipyrinae</taxon>
        <taxon>Spodoptera</taxon>
    </lineage>
</organism>
<evidence type="ECO:0000256" key="3">
    <source>
        <dbReference type="ARBA" id="ARBA00004922"/>
    </source>
</evidence>
<comment type="similarity">
    <text evidence="4">Belongs to the glycosyltransferase 16 (GT16) protein family.</text>
</comment>
<evidence type="ECO:0000256" key="8">
    <source>
        <dbReference type="ARBA" id="ARBA00022679"/>
    </source>
</evidence>
<keyword evidence="15 25" id="KW-1015">Disulfide bond</keyword>
<keyword evidence="10 24" id="KW-0479">Metal-binding</keyword>
<feature type="disulfide bond" evidence="25">
    <location>
        <begin position="351"/>
        <end position="358"/>
    </location>
</feature>
<sequence>MPIFRPQRFVRVCIVFFVIFMSTICFKVYLKVSLIKKQTRDIIYNYQDDVSDNSTYTDYVAARIKDKMQTMRQILNIKSQIKNINLAQTVHNTRLGHFKSNLDSHVIVVLVHSDTYYFSQLLLSLKTAIGIKDAFIIFSHDYFSESINALIRNIKFAKYIQIFFPYSIQLHPNVFPGTDGQHCSEGYVCKKSKARDPEAAQSKQHWWWTVNQVFDNLNVTRSIKQFTVLFLEDGDFVTPDILYVFKLLKKVRLSHFTFCEVINLGAYDLDLSSYTKKTLVSVEIWTGRSYRSGIAFDRQTWNSLKSNSEEFCNHNDYNWDSSLRHVGFKKWDGNVYMIAIPGTRVIHIDKCGRTDDGCQEELKVKEVKKFIRSVRKGMFPRSYVMAANKVEDFDRTAAGFWEDVRDKELCMYFTTHSVWY</sequence>
<dbReference type="PANTHER" id="PTHR12871">
    <property type="entry name" value="BETA-1,2-N-ACETYLGLUCOSAMINYLTRANSFERASE II"/>
    <property type="match status" value="1"/>
</dbReference>
<keyword evidence="8" id="KW-0808">Transferase</keyword>
<evidence type="ECO:0000256" key="22">
    <source>
        <dbReference type="ARBA" id="ARBA00093257"/>
    </source>
</evidence>
<gene>
    <name evidence="28" type="primary">LOC111355981</name>
</gene>
<evidence type="ECO:0000256" key="4">
    <source>
        <dbReference type="ARBA" id="ARBA00011011"/>
    </source>
</evidence>
<evidence type="ECO:0000256" key="18">
    <source>
        <dbReference type="ARBA" id="ARBA00029663"/>
    </source>
</evidence>
<name>A0A9J7IU64_SPOLT</name>
<feature type="disulfide bond" evidence="25">
    <location>
        <begin position="312"/>
        <end position="410"/>
    </location>
</feature>